<evidence type="ECO:0000256" key="1">
    <source>
        <dbReference type="SAM" id="SignalP"/>
    </source>
</evidence>
<dbReference type="Proteomes" id="UP001153365">
    <property type="component" value="Unassembled WGS sequence"/>
</dbReference>
<dbReference type="Gene3D" id="3.40.50.1820">
    <property type="entry name" value="alpha/beta hydrolase"/>
    <property type="match status" value="1"/>
</dbReference>
<name>A0AAV0B6P0_PHAPC</name>
<dbReference type="EMBL" id="CALTRL010004233">
    <property type="protein sequence ID" value="CAH7682683.1"/>
    <property type="molecule type" value="Genomic_DNA"/>
</dbReference>
<proteinExistence type="predicted"/>
<protein>
    <submittedName>
        <fullName evidence="2">Expressed protein</fullName>
    </submittedName>
</protein>
<comment type="caution">
    <text evidence="2">The sequence shown here is derived from an EMBL/GenBank/DDBJ whole genome shotgun (WGS) entry which is preliminary data.</text>
</comment>
<dbReference type="SUPFAM" id="SSF53474">
    <property type="entry name" value="alpha/beta-Hydrolases"/>
    <property type="match status" value="1"/>
</dbReference>
<gene>
    <name evidence="2" type="ORF">PPACK8108_LOCUS15749</name>
</gene>
<dbReference type="InterPro" id="IPR053228">
    <property type="entry name" value="Stereospecific_Lipase"/>
</dbReference>
<feature type="chain" id="PRO_5043594633" evidence="1">
    <location>
        <begin position="22"/>
        <end position="327"/>
    </location>
</feature>
<evidence type="ECO:0000313" key="2">
    <source>
        <dbReference type="EMBL" id="CAH7682683.1"/>
    </source>
</evidence>
<accession>A0AAV0B6P0</accession>
<evidence type="ECO:0000313" key="3">
    <source>
        <dbReference type="Proteomes" id="UP001153365"/>
    </source>
</evidence>
<dbReference type="PANTHER" id="PTHR37574:SF1">
    <property type="entry name" value="LIPASE B"/>
    <property type="match status" value="1"/>
</dbReference>
<dbReference type="PANTHER" id="PTHR37574">
    <property type="entry name" value="LIPASE B"/>
    <property type="match status" value="1"/>
</dbReference>
<feature type="signal peptide" evidence="1">
    <location>
        <begin position="1"/>
        <end position="21"/>
    </location>
</feature>
<dbReference type="InterPro" id="IPR029058">
    <property type="entry name" value="AB_hydrolase_fold"/>
</dbReference>
<reference evidence="2" key="1">
    <citation type="submission" date="2022-06" db="EMBL/GenBank/DDBJ databases">
        <authorList>
            <consortium name="SYNGENTA / RWTH Aachen University"/>
        </authorList>
    </citation>
    <scope>NUCLEOTIDE SEQUENCE</scope>
</reference>
<sequence length="327" mass="34351">MQTFVVVWLVQIFIGLELYSAYQLSTKNEFHLYNETHSSQPKILLVSEGLLGGPESSGELLVRSSSISALPIVGSLTNGLLALSGLTALTKRLPFWSGLANGLIGRGSSPGLMKVPGSFGRNLNQVPGVPGDAPWSLPPQAYGKGIHCPNGLSAPRGVVLMVPGTGFSGSENYAKSPYADKLPGLGFAYCWISLPGYSTVDLQISGELVAYAIKSLAADSGRSISILTYSQGGSNVQWALTFWPSLRPLVASFVAMAPPMRGSAAADVLCMASVVIGGCVPALLQESMLSNYMRAINSGEGAYALASSTVIYTMMDEIVIPQVPQVS</sequence>
<dbReference type="AlphaFoldDB" id="A0AAV0B6P0"/>
<keyword evidence="3" id="KW-1185">Reference proteome</keyword>
<organism evidence="2 3">
    <name type="scientific">Phakopsora pachyrhizi</name>
    <name type="common">Asian soybean rust disease fungus</name>
    <dbReference type="NCBI Taxonomy" id="170000"/>
    <lineage>
        <taxon>Eukaryota</taxon>
        <taxon>Fungi</taxon>
        <taxon>Dikarya</taxon>
        <taxon>Basidiomycota</taxon>
        <taxon>Pucciniomycotina</taxon>
        <taxon>Pucciniomycetes</taxon>
        <taxon>Pucciniales</taxon>
        <taxon>Phakopsoraceae</taxon>
        <taxon>Phakopsora</taxon>
    </lineage>
</organism>
<keyword evidence="1" id="KW-0732">Signal</keyword>